<feature type="coiled-coil region" evidence="4">
    <location>
        <begin position="92"/>
        <end position="148"/>
    </location>
</feature>
<dbReference type="InterPro" id="IPR008920">
    <property type="entry name" value="TF_FadR/GntR_C"/>
</dbReference>
<dbReference type="InterPro" id="IPR011711">
    <property type="entry name" value="GntR_C"/>
</dbReference>
<evidence type="ECO:0000256" key="3">
    <source>
        <dbReference type="ARBA" id="ARBA00023163"/>
    </source>
</evidence>
<feature type="domain" description="HTH gntR-type" evidence="5">
    <location>
        <begin position="1"/>
        <end position="67"/>
    </location>
</feature>
<dbReference type="Pfam" id="PF07729">
    <property type="entry name" value="FCD"/>
    <property type="match status" value="1"/>
</dbReference>
<dbReference type="SUPFAM" id="SSF46785">
    <property type="entry name" value="Winged helix' DNA-binding domain"/>
    <property type="match status" value="1"/>
</dbReference>
<reference evidence="6" key="1">
    <citation type="journal article" date="2014" name="Front. Microbiol.">
        <title>High frequency of phylogenetically diverse reductive dehalogenase-homologous genes in deep subseafloor sedimentary metagenomes.</title>
        <authorList>
            <person name="Kawai M."/>
            <person name="Futagami T."/>
            <person name="Toyoda A."/>
            <person name="Takaki Y."/>
            <person name="Nishi S."/>
            <person name="Hori S."/>
            <person name="Arai W."/>
            <person name="Tsubouchi T."/>
            <person name="Morono Y."/>
            <person name="Uchiyama I."/>
            <person name="Ito T."/>
            <person name="Fujiyama A."/>
            <person name="Inagaki F."/>
            <person name="Takami H."/>
        </authorList>
    </citation>
    <scope>NUCLEOTIDE SEQUENCE</scope>
    <source>
        <strain evidence="6">Expedition CK06-06</strain>
    </source>
</reference>
<dbReference type="PROSITE" id="PS50949">
    <property type="entry name" value="HTH_GNTR"/>
    <property type="match status" value="1"/>
</dbReference>
<evidence type="ECO:0000313" key="6">
    <source>
        <dbReference type="EMBL" id="GAH62977.1"/>
    </source>
</evidence>
<dbReference type="PANTHER" id="PTHR43537">
    <property type="entry name" value="TRANSCRIPTIONAL REGULATOR, GNTR FAMILY"/>
    <property type="match status" value="1"/>
</dbReference>
<accession>X1H0R0</accession>
<comment type="caution">
    <text evidence="6">The sequence shown here is derived from an EMBL/GenBank/DDBJ whole genome shotgun (WGS) entry which is preliminary data.</text>
</comment>
<evidence type="ECO:0000256" key="4">
    <source>
        <dbReference type="SAM" id="Coils"/>
    </source>
</evidence>
<gene>
    <name evidence="6" type="ORF">S03H2_51987</name>
</gene>
<keyword evidence="3" id="KW-0804">Transcription</keyword>
<dbReference type="InterPro" id="IPR036388">
    <property type="entry name" value="WH-like_DNA-bd_sf"/>
</dbReference>
<dbReference type="SUPFAM" id="SSF48008">
    <property type="entry name" value="GntR ligand-binding domain-like"/>
    <property type="match status" value="1"/>
</dbReference>
<sequence length="211" mass="24936">MINKEIYKELKDRIVFLGYKPKQVLNIKELAKDFGVSPMPIREVLILLETEKLVHIIPNNGIYVTDVSFQELKDVFEIRLFLIGLSGRLAAQRVTTEELNKMKELLKKMKQEKDRKILIRLDAEFHDLINYSTKNQTLAETLKRLRNQIGRLWFFAKENDAYSQKIPKDFEELIKALENKEQNKCEQIMKDHAIHFINQIKMSLYSKVNNL</sequence>
<evidence type="ECO:0000256" key="1">
    <source>
        <dbReference type="ARBA" id="ARBA00023015"/>
    </source>
</evidence>
<dbReference type="GO" id="GO:0003677">
    <property type="term" value="F:DNA binding"/>
    <property type="evidence" value="ECO:0007669"/>
    <property type="project" value="UniProtKB-KW"/>
</dbReference>
<dbReference type="AlphaFoldDB" id="X1H0R0"/>
<dbReference type="InterPro" id="IPR036390">
    <property type="entry name" value="WH_DNA-bd_sf"/>
</dbReference>
<dbReference type="PANTHER" id="PTHR43537:SF24">
    <property type="entry name" value="GLUCONATE OPERON TRANSCRIPTIONAL REPRESSOR"/>
    <property type="match status" value="1"/>
</dbReference>
<keyword evidence="2" id="KW-0238">DNA-binding</keyword>
<dbReference type="Gene3D" id="1.20.120.530">
    <property type="entry name" value="GntR ligand-binding domain-like"/>
    <property type="match status" value="1"/>
</dbReference>
<dbReference type="InterPro" id="IPR000524">
    <property type="entry name" value="Tscrpt_reg_HTH_GntR"/>
</dbReference>
<dbReference type="GO" id="GO:0003700">
    <property type="term" value="F:DNA-binding transcription factor activity"/>
    <property type="evidence" value="ECO:0007669"/>
    <property type="project" value="InterPro"/>
</dbReference>
<name>X1H0R0_9ZZZZ</name>
<proteinExistence type="predicted"/>
<dbReference type="Pfam" id="PF00392">
    <property type="entry name" value="GntR"/>
    <property type="match status" value="1"/>
</dbReference>
<protein>
    <recommendedName>
        <fullName evidence="5">HTH gntR-type domain-containing protein</fullName>
    </recommendedName>
</protein>
<keyword evidence="4" id="KW-0175">Coiled coil</keyword>
<dbReference type="EMBL" id="BARU01033014">
    <property type="protein sequence ID" value="GAH62977.1"/>
    <property type="molecule type" value="Genomic_DNA"/>
</dbReference>
<organism evidence="6">
    <name type="scientific">marine sediment metagenome</name>
    <dbReference type="NCBI Taxonomy" id="412755"/>
    <lineage>
        <taxon>unclassified sequences</taxon>
        <taxon>metagenomes</taxon>
        <taxon>ecological metagenomes</taxon>
    </lineage>
</organism>
<dbReference type="Gene3D" id="1.10.10.10">
    <property type="entry name" value="Winged helix-like DNA-binding domain superfamily/Winged helix DNA-binding domain"/>
    <property type="match status" value="1"/>
</dbReference>
<dbReference type="SMART" id="SM00895">
    <property type="entry name" value="FCD"/>
    <property type="match status" value="1"/>
</dbReference>
<dbReference type="SMART" id="SM00345">
    <property type="entry name" value="HTH_GNTR"/>
    <property type="match status" value="1"/>
</dbReference>
<evidence type="ECO:0000256" key="2">
    <source>
        <dbReference type="ARBA" id="ARBA00023125"/>
    </source>
</evidence>
<keyword evidence="1" id="KW-0805">Transcription regulation</keyword>
<evidence type="ECO:0000259" key="5">
    <source>
        <dbReference type="PROSITE" id="PS50949"/>
    </source>
</evidence>